<evidence type="ECO:0000313" key="2">
    <source>
        <dbReference type="EMBL" id="EEC11714.1"/>
    </source>
</evidence>
<evidence type="ECO:0000256" key="1">
    <source>
        <dbReference type="SAM" id="Phobius"/>
    </source>
</evidence>
<accession>B7PYP2</accession>
<evidence type="ECO:0000313" key="3">
    <source>
        <dbReference type="EnsemblMetazoa" id="ISCW008608-PA"/>
    </source>
</evidence>
<name>B7PYP2_IXOSC</name>
<dbReference type="InParanoid" id="B7PYP2"/>
<dbReference type="AlphaFoldDB" id="B7PYP2"/>
<dbReference type="EnsemblMetazoa" id="ISCW008608-RA">
    <property type="protein sequence ID" value="ISCW008608-PA"/>
    <property type="gene ID" value="ISCW008608"/>
</dbReference>
<keyword evidence="1" id="KW-0812">Transmembrane</keyword>
<proteinExistence type="predicted"/>
<dbReference type="EMBL" id="DS821264">
    <property type="protein sequence ID" value="EEC11714.1"/>
    <property type="molecule type" value="Genomic_DNA"/>
</dbReference>
<reference evidence="3" key="2">
    <citation type="submission" date="2020-05" db="UniProtKB">
        <authorList>
            <consortium name="EnsemblMetazoa"/>
        </authorList>
    </citation>
    <scope>IDENTIFICATION</scope>
    <source>
        <strain evidence="3">wikel</strain>
    </source>
</reference>
<dbReference type="EMBL" id="ABJB010473728">
    <property type="status" value="NOT_ANNOTATED_CDS"/>
    <property type="molecule type" value="Genomic_DNA"/>
</dbReference>
<protein>
    <submittedName>
        <fullName evidence="2 3">Uncharacterized protein</fullName>
    </submittedName>
</protein>
<keyword evidence="1" id="KW-0472">Membrane</keyword>
<feature type="transmembrane region" description="Helical" evidence="1">
    <location>
        <begin position="85"/>
        <end position="104"/>
    </location>
</feature>
<evidence type="ECO:0000313" key="4">
    <source>
        <dbReference type="Proteomes" id="UP000001555"/>
    </source>
</evidence>
<dbReference type="OrthoDB" id="6493944at2759"/>
<dbReference type="VEuPathDB" id="VectorBase:ISCI008608"/>
<sequence length="132" mass="14232">MSVGMQCCEVCLLDCGILNVTAYRANGKTSVRVLVLSQAESSRVNPLYYSFPVSVACSTGLLLPVASVPMALAHEALLGYEASKMFVPVVIIKSVTVLAIFVSVHTTGGYYYGFNIYPEWANKSSNNTNPIQ</sequence>
<dbReference type="VEuPathDB" id="VectorBase:ISCP_010066"/>
<gene>
    <name evidence="2" type="ORF">IscW_ISCW008608</name>
</gene>
<dbReference type="Proteomes" id="UP000001555">
    <property type="component" value="Unassembled WGS sequence"/>
</dbReference>
<keyword evidence="4" id="KW-1185">Reference proteome</keyword>
<dbReference type="HOGENOM" id="CLU_1919363_0_0_1"/>
<organism>
    <name type="scientific">Ixodes scapularis</name>
    <name type="common">Black-legged tick</name>
    <name type="synonym">Deer tick</name>
    <dbReference type="NCBI Taxonomy" id="6945"/>
    <lineage>
        <taxon>Eukaryota</taxon>
        <taxon>Metazoa</taxon>
        <taxon>Ecdysozoa</taxon>
        <taxon>Arthropoda</taxon>
        <taxon>Chelicerata</taxon>
        <taxon>Arachnida</taxon>
        <taxon>Acari</taxon>
        <taxon>Parasitiformes</taxon>
        <taxon>Ixodida</taxon>
        <taxon>Ixodoidea</taxon>
        <taxon>Ixodidae</taxon>
        <taxon>Ixodinae</taxon>
        <taxon>Ixodes</taxon>
    </lineage>
</organism>
<dbReference type="VEuPathDB" id="VectorBase:ISCW008608"/>
<dbReference type="EMBL" id="ABJB010494437">
    <property type="status" value="NOT_ANNOTATED_CDS"/>
    <property type="molecule type" value="Genomic_DNA"/>
</dbReference>
<reference evidence="2 4" key="1">
    <citation type="submission" date="2008-03" db="EMBL/GenBank/DDBJ databases">
        <title>Annotation of Ixodes scapularis.</title>
        <authorList>
            <consortium name="Ixodes scapularis Genome Project Consortium"/>
            <person name="Caler E."/>
            <person name="Hannick L.I."/>
            <person name="Bidwell S."/>
            <person name="Joardar V."/>
            <person name="Thiagarajan M."/>
            <person name="Amedeo P."/>
            <person name="Galinsky K.J."/>
            <person name="Schobel S."/>
            <person name="Inman J."/>
            <person name="Hostetler J."/>
            <person name="Miller J."/>
            <person name="Hammond M."/>
            <person name="Megy K."/>
            <person name="Lawson D."/>
            <person name="Kodira C."/>
            <person name="Sutton G."/>
            <person name="Meyer J."/>
            <person name="Hill C.A."/>
            <person name="Birren B."/>
            <person name="Nene V."/>
            <person name="Collins F."/>
            <person name="Alarcon-Chaidez F."/>
            <person name="Wikel S."/>
            <person name="Strausberg R."/>
        </authorList>
    </citation>
    <scope>NUCLEOTIDE SEQUENCE [LARGE SCALE GENOMIC DNA]</scope>
    <source>
        <strain evidence="4">Wikel</strain>
        <strain evidence="2">Wikel colony</strain>
    </source>
</reference>
<feature type="transmembrane region" description="Helical" evidence="1">
    <location>
        <begin position="47"/>
        <end position="73"/>
    </location>
</feature>
<keyword evidence="1" id="KW-1133">Transmembrane helix</keyword>
<dbReference type="PaxDb" id="6945-B7PYP2"/>